<dbReference type="FunFam" id="1.10.20.10:FF:000037">
    <property type="entry name" value="Transcription initiation factor TFIID subunit 12"/>
    <property type="match status" value="1"/>
</dbReference>
<evidence type="ECO:0000256" key="1">
    <source>
        <dbReference type="ARBA" id="ARBA00004123"/>
    </source>
</evidence>
<dbReference type="RefSeq" id="XP_030979350.1">
    <property type="nucleotide sequence ID" value="XM_031128383.1"/>
</dbReference>
<feature type="compositionally biased region" description="Low complexity" evidence="6">
    <location>
        <begin position="173"/>
        <end position="192"/>
    </location>
</feature>
<feature type="compositionally biased region" description="Low complexity" evidence="6">
    <location>
        <begin position="497"/>
        <end position="506"/>
    </location>
</feature>
<feature type="compositionally biased region" description="Low complexity" evidence="6">
    <location>
        <begin position="1"/>
        <end position="23"/>
    </location>
</feature>
<feature type="compositionally biased region" description="Low complexity" evidence="6">
    <location>
        <begin position="537"/>
        <end position="562"/>
    </location>
</feature>
<dbReference type="PANTHER" id="PTHR12264">
    <property type="entry name" value="TRANSCRIPTION INITIATION FACTOR TFIID SUBUNIT 12"/>
    <property type="match status" value="1"/>
</dbReference>
<name>A0A6P8AWS6_PYRGI</name>
<keyword evidence="3" id="KW-0805">Transcription regulation</keyword>
<dbReference type="GO" id="GO:0000124">
    <property type="term" value="C:SAGA complex"/>
    <property type="evidence" value="ECO:0007669"/>
    <property type="project" value="InterPro"/>
</dbReference>
<dbReference type="OrthoDB" id="2193432at2759"/>
<keyword evidence="8" id="KW-1185">Reference proteome</keyword>
<dbReference type="GO" id="GO:0005669">
    <property type="term" value="C:transcription factor TFIID complex"/>
    <property type="evidence" value="ECO:0007669"/>
    <property type="project" value="InterPro"/>
</dbReference>
<feature type="region of interest" description="Disordered" evidence="6">
    <location>
        <begin position="257"/>
        <end position="283"/>
    </location>
</feature>
<dbReference type="GO" id="GO:0003677">
    <property type="term" value="F:DNA binding"/>
    <property type="evidence" value="ECO:0007669"/>
    <property type="project" value="TreeGrafter"/>
</dbReference>
<reference evidence="9" key="2">
    <citation type="submission" date="2019-10" db="EMBL/GenBank/DDBJ databases">
        <authorList>
            <consortium name="NCBI Genome Project"/>
        </authorList>
    </citation>
    <scope>NUCLEOTIDE SEQUENCE</scope>
    <source>
        <strain evidence="9">NI907</strain>
    </source>
</reference>
<organism evidence="8 9">
    <name type="scientific">Pyricularia grisea</name>
    <name type="common">Crabgrass-specific blast fungus</name>
    <name type="synonym">Magnaporthe grisea</name>
    <dbReference type="NCBI Taxonomy" id="148305"/>
    <lineage>
        <taxon>Eukaryota</taxon>
        <taxon>Fungi</taxon>
        <taxon>Dikarya</taxon>
        <taxon>Ascomycota</taxon>
        <taxon>Pezizomycotina</taxon>
        <taxon>Sordariomycetes</taxon>
        <taxon>Sordariomycetidae</taxon>
        <taxon>Magnaporthales</taxon>
        <taxon>Pyriculariaceae</taxon>
        <taxon>Pyricularia</taxon>
    </lineage>
</organism>
<dbReference type="GO" id="GO:0017025">
    <property type="term" value="F:TBP-class protein binding"/>
    <property type="evidence" value="ECO:0007669"/>
    <property type="project" value="TreeGrafter"/>
</dbReference>
<dbReference type="InterPro" id="IPR037794">
    <property type="entry name" value="TAF12"/>
</dbReference>
<dbReference type="Pfam" id="PF03847">
    <property type="entry name" value="TFIID_20kDa"/>
    <property type="match status" value="1"/>
</dbReference>
<evidence type="ECO:0000256" key="4">
    <source>
        <dbReference type="ARBA" id="ARBA00023163"/>
    </source>
</evidence>
<feature type="region of interest" description="Disordered" evidence="6">
    <location>
        <begin position="1"/>
        <end position="27"/>
    </location>
</feature>
<evidence type="ECO:0000256" key="2">
    <source>
        <dbReference type="ARBA" id="ARBA00007530"/>
    </source>
</evidence>
<dbReference type="Proteomes" id="UP000515153">
    <property type="component" value="Chromosome V"/>
</dbReference>
<keyword evidence="4" id="KW-0804">Transcription</keyword>
<dbReference type="PANTHER" id="PTHR12264:SF21">
    <property type="entry name" value="TRANSCRIPTION INITIATION FACTOR TFIID SUBUNIT 12"/>
    <property type="match status" value="1"/>
</dbReference>
<dbReference type="InterPro" id="IPR009072">
    <property type="entry name" value="Histone-fold"/>
</dbReference>
<protein>
    <recommendedName>
        <fullName evidence="7">Transcription initiation factor TFIID subunit 12 domain-containing protein</fullName>
    </recommendedName>
</protein>
<feature type="region of interest" description="Disordered" evidence="6">
    <location>
        <begin position="390"/>
        <end position="660"/>
    </location>
</feature>
<gene>
    <name evidence="9" type="ORF">PgNI_08386</name>
</gene>
<feature type="compositionally biased region" description="Low complexity" evidence="6">
    <location>
        <begin position="447"/>
        <end position="482"/>
    </location>
</feature>
<evidence type="ECO:0000313" key="9">
    <source>
        <dbReference type="RefSeq" id="XP_030979350.1"/>
    </source>
</evidence>
<dbReference type="GeneID" id="41963291"/>
<accession>A0A6P8AWS6</accession>
<evidence type="ECO:0000259" key="7">
    <source>
        <dbReference type="Pfam" id="PF03847"/>
    </source>
</evidence>
<feature type="compositionally biased region" description="Low complexity" evidence="6">
    <location>
        <begin position="92"/>
        <end position="149"/>
    </location>
</feature>
<feature type="compositionally biased region" description="Low complexity" evidence="6">
    <location>
        <begin position="395"/>
        <end position="415"/>
    </location>
</feature>
<dbReference type="AlphaFoldDB" id="A0A6P8AWS6"/>
<keyword evidence="5" id="KW-0539">Nucleus</keyword>
<feature type="region of interest" description="Disordered" evidence="6">
    <location>
        <begin position="80"/>
        <end position="193"/>
    </location>
</feature>
<comment type="subcellular location">
    <subcellularLocation>
        <location evidence="1">Nucleus</location>
    </subcellularLocation>
</comment>
<dbReference type="GO" id="GO:0051123">
    <property type="term" value="P:RNA polymerase II preinitiation complex assembly"/>
    <property type="evidence" value="ECO:0007669"/>
    <property type="project" value="TreeGrafter"/>
</dbReference>
<proteinExistence type="inferred from homology"/>
<dbReference type="InterPro" id="IPR003228">
    <property type="entry name" value="TFIID_TAF12_dom"/>
</dbReference>
<dbReference type="Gene3D" id="1.10.20.10">
    <property type="entry name" value="Histone, subunit A"/>
    <property type="match status" value="1"/>
</dbReference>
<dbReference type="CDD" id="cd07981">
    <property type="entry name" value="HFD_TAF12"/>
    <property type="match status" value="1"/>
</dbReference>
<reference evidence="8 9" key="1">
    <citation type="journal article" date="2019" name="Mol. Biol. Evol.">
        <title>Blast fungal genomes show frequent chromosomal changes, gene gains and losses, and effector gene turnover.</title>
        <authorList>
            <person name="Gomez Luciano L.B."/>
            <person name="Jason Tsai I."/>
            <person name="Chuma I."/>
            <person name="Tosa Y."/>
            <person name="Chen Y.H."/>
            <person name="Li J.Y."/>
            <person name="Li M.Y."/>
            <person name="Jade Lu M.Y."/>
            <person name="Nakayashiki H."/>
            <person name="Li W.H."/>
        </authorList>
    </citation>
    <scope>NUCLEOTIDE SEQUENCE [LARGE SCALE GENOMIC DNA]</scope>
    <source>
        <strain evidence="8 9">NI907</strain>
    </source>
</reference>
<feature type="domain" description="Transcription initiation factor TFIID subunit 12" evidence="7">
    <location>
        <begin position="688"/>
        <end position="762"/>
    </location>
</feature>
<dbReference type="GO" id="GO:0046982">
    <property type="term" value="F:protein heterodimerization activity"/>
    <property type="evidence" value="ECO:0007669"/>
    <property type="project" value="InterPro"/>
</dbReference>
<evidence type="ECO:0000256" key="5">
    <source>
        <dbReference type="ARBA" id="ARBA00023242"/>
    </source>
</evidence>
<reference evidence="9" key="3">
    <citation type="submission" date="2025-08" db="UniProtKB">
        <authorList>
            <consortium name="RefSeq"/>
        </authorList>
    </citation>
    <scope>IDENTIFICATION</scope>
    <source>
        <strain evidence="9">NI907</strain>
    </source>
</reference>
<feature type="compositionally biased region" description="Low complexity" evidence="6">
    <location>
        <begin position="156"/>
        <end position="165"/>
    </location>
</feature>
<evidence type="ECO:0000256" key="6">
    <source>
        <dbReference type="SAM" id="MobiDB-lite"/>
    </source>
</evidence>
<evidence type="ECO:0000256" key="3">
    <source>
        <dbReference type="ARBA" id="ARBA00023015"/>
    </source>
</evidence>
<evidence type="ECO:0000313" key="8">
    <source>
        <dbReference type="Proteomes" id="UP000515153"/>
    </source>
</evidence>
<feature type="region of interest" description="Disordered" evidence="6">
    <location>
        <begin position="300"/>
        <end position="367"/>
    </location>
</feature>
<comment type="similarity">
    <text evidence="2">Belongs to the TAF12 family.</text>
</comment>
<dbReference type="SUPFAM" id="SSF47113">
    <property type="entry name" value="Histone-fold"/>
    <property type="match status" value="1"/>
</dbReference>
<feature type="compositionally biased region" description="Low complexity" evidence="6">
    <location>
        <begin position="578"/>
        <end position="593"/>
    </location>
</feature>
<feature type="compositionally biased region" description="Low complexity" evidence="6">
    <location>
        <begin position="305"/>
        <end position="367"/>
    </location>
</feature>
<dbReference type="KEGG" id="pgri:PgNI_08386"/>
<sequence length="803" mass="85980">MNQQGAQPAQAGASQPAGNASAGPMFRPEAMRTISILSAEDRDKYEQGLRQLWNVYEKEPEGSPAKLQAHKKIQNFGIVLTNKIRDTMRRNQQGQQPTQPGQQPGQQPQQQPTQQPQQQQQQAQPQQQQQQAQPQQQQQQQQPAQPQQTSPNMTRAQPPQQPATGAQGGAPGATGASAATNPGGAPAQAPAGVNQVRIPEHIMAHVNKIQWNIPSNVSEQDAPKWRDGSKRRYANALMQMEAAATTLKKIEQLYKERKEKNQPITPEEQKLFQERREKAQTTYRETSRYIEVTRKQLADMSAQRTAGAQPGNAQAGASAASPAGGQAAATPGPQTAAPAAATRPQQAQTQAQPAQQQPTQPTAQPGGLAMQNVQANINGAFEAAKNQQMTGMGRGQAPGALGQAAQPGPQAQGGANVAPVAGSPMVQQPPGPVGAQQPTIKPEPGTQQHQAQIQQQQFQQQQQQQFQQQQQQQLQHQQHQGQMNTPITSAHNAGRVQTPQSGTPTTTAPPPQAFSHAAAVSAITQRQNSGPIQTISQQQQAQQQPQRPNANGTVANNAGTPTPMSAGGVMASAPPPNQIQQQHQPVHPQQQPNGTVIPTGHPHAHPGQPQMQQRESHTMVPRNPIAKSLPEKAQQTPQPVAMTGGLGPGRPTMTGGLSTPGGVMNQPVIARHPPGTIVTENDGDRVLSKKKLDELVRQVCGGTAESLDGNLLTPEVEESVLTLADSFVDNVLHSACRNAKERGSKVLEIRDIQLVLERTYNIRIPGYSADELRTVRKVQPSAAWISKMSAVQAAKVMPGKDGL</sequence>
<feature type="compositionally biased region" description="Polar residues" evidence="6">
    <location>
        <begin position="522"/>
        <end position="536"/>
    </location>
</feature>